<dbReference type="Proteomes" id="UP001144673">
    <property type="component" value="Unassembled WGS sequence"/>
</dbReference>
<reference evidence="1" key="1">
    <citation type="journal article" date="2023" name="Access Microbiol">
        <title>De-novo genome assembly for Akanthomyces muscarius, a biocontrol agent of insect agricultural pests.</title>
        <authorList>
            <person name="Erdos Z."/>
            <person name="Studholme D.J."/>
            <person name="Raymond B."/>
            <person name="Sharma M."/>
        </authorList>
    </citation>
    <scope>NUCLEOTIDE SEQUENCE</scope>
    <source>
        <strain evidence="1">Ve6</strain>
    </source>
</reference>
<dbReference type="RefSeq" id="XP_056057674.1">
    <property type="nucleotide sequence ID" value="XM_056199743.1"/>
</dbReference>
<keyword evidence="2" id="KW-1185">Reference proteome</keyword>
<evidence type="ECO:0000313" key="2">
    <source>
        <dbReference type="Proteomes" id="UP001144673"/>
    </source>
</evidence>
<evidence type="ECO:0000313" key="1">
    <source>
        <dbReference type="EMBL" id="KAJ4159869.1"/>
    </source>
</evidence>
<dbReference type="EMBL" id="JAJHUN010000003">
    <property type="protein sequence ID" value="KAJ4159869.1"/>
    <property type="molecule type" value="Genomic_DNA"/>
</dbReference>
<name>A0A9W8UR62_AKAMU</name>
<dbReference type="KEGG" id="amus:LMH87_007807"/>
<gene>
    <name evidence="1" type="ORF">LMH87_007807</name>
</gene>
<comment type="caution">
    <text evidence="1">The sequence shown here is derived from an EMBL/GenBank/DDBJ whole genome shotgun (WGS) entry which is preliminary data.</text>
</comment>
<proteinExistence type="predicted"/>
<organism evidence="1 2">
    <name type="scientific">Akanthomyces muscarius</name>
    <name type="common">Entomopathogenic fungus</name>
    <name type="synonym">Lecanicillium muscarium</name>
    <dbReference type="NCBI Taxonomy" id="2231603"/>
    <lineage>
        <taxon>Eukaryota</taxon>
        <taxon>Fungi</taxon>
        <taxon>Dikarya</taxon>
        <taxon>Ascomycota</taxon>
        <taxon>Pezizomycotina</taxon>
        <taxon>Sordariomycetes</taxon>
        <taxon>Hypocreomycetidae</taxon>
        <taxon>Hypocreales</taxon>
        <taxon>Cordycipitaceae</taxon>
        <taxon>Akanthomyces</taxon>
    </lineage>
</organism>
<sequence>MPSPGQNNFAWQHAADARHSLSACVTYPVGEKEGSGNLFAPVPTRHVRPKLPLVDITHSCSDNVNGTTQDISLLPKSALKRSYSVGSLLDYTRASKWLREMLWYPETYTTKLTSRSTRFRPRSQSLKIDLVCTKSWKNTLMTDLCQDQKITLRYTDTLLSNFQPPQWERMATSLSRCGLICTAQRILKVLGVASELLRHPTKQRLTQYHKVVFSLATSSFQSGILQGDNCLSTT</sequence>
<protein>
    <submittedName>
        <fullName evidence="1">Uncharacterized protein</fullName>
    </submittedName>
</protein>
<dbReference type="GeneID" id="80894966"/>
<dbReference type="AlphaFoldDB" id="A0A9W8UR62"/>
<accession>A0A9W8UR62</accession>